<dbReference type="PANTHER" id="PTHR11360">
    <property type="entry name" value="MONOCARBOXYLATE TRANSPORTER"/>
    <property type="match status" value="1"/>
</dbReference>
<dbReference type="InterPro" id="IPR050327">
    <property type="entry name" value="Proton-linked_MCT"/>
</dbReference>
<dbReference type="PROSITE" id="PS50850">
    <property type="entry name" value="MFS"/>
    <property type="match status" value="1"/>
</dbReference>
<comment type="caution">
    <text evidence="5">The sequence shown here is derived from an EMBL/GenBank/DDBJ whole genome shotgun (WGS) entry which is preliminary data.</text>
</comment>
<feature type="domain" description="Major facilitator superfamily (MFS) profile" evidence="4">
    <location>
        <begin position="51"/>
        <end position="475"/>
    </location>
</feature>
<keyword evidence="3" id="KW-1133">Transmembrane helix</keyword>
<evidence type="ECO:0000256" key="1">
    <source>
        <dbReference type="ARBA" id="ARBA00004141"/>
    </source>
</evidence>
<feature type="transmembrane region" description="Helical" evidence="3">
    <location>
        <begin position="105"/>
        <end position="127"/>
    </location>
</feature>
<dbReference type="Gene3D" id="1.20.1250.20">
    <property type="entry name" value="MFS general substrate transporter like domains"/>
    <property type="match status" value="2"/>
</dbReference>
<dbReference type="InterPro" id="IPR036259">
    <property type="entry name" value="MFS_trans_sf"/>
</dbReference>
<comment type="subcellular location">
    <subcellularLocation>
        <location evidence="1">Membrane</location>
        <topology evidence="1">Multi-pass membrane protein</topology>
    </subcellularLocation>
</comment>
<evidence type="ECO:0000259" key="4">
    <source>
        <dbReference type="PROSITE" id="PS50850"/>
    </source>
</evidence>
<feature type="transmembrane region" description="Helical" evidence="3">
    <location>
        <begin position="59"/>
        <end position="85"/>
    </location>
</feature>
<comment type="similarity">
    <text evidence="2">Belongs to the major facilitator superfamily. Monocarboxylate porter (TC 2.A.1.13) family.</text>
</comment>
<proteinExistence type="inferred from homology"/>
<evidence type="ECO:0000313" key="5">
    <source>
        <dbReference type="EMBL" id="PWY71201.1"/>
    </source>
</evidence>
<dbReference type="GO" id="GO:0016020">
    <property type="term" value="C:membrane"/>
    <property type="evidence" value="ECO:0007669"/>
    <property type="project" value="UniProtKB-SubCell"/>
</dbReference>
<dbReference type="Proteomes" id="UP000246171">
    <property type="component" value="Unassembled WGS sequence"/>
</dbReference>
<reference evidence="5" key="1">
    <citation type="submission" date="2016-12" db="EMBL/GenBank/DDBJ databases">
        <title>The genomes of Aspergillus section Nigri reveals drivers in fungal speciation.</title>
        <authorList>
            <consortium name="DOE Joint Genome Institute"/>
            <person name="Vesth T.C."/>
            <person name="Nybo J."/>
            <person name="Theobald S."/>
            <person name="Brandl J."/>
            <person name="Frisvad J.C."/>
            <person name="Nielsen K.F."/>
            <person name="Lyhne E.K."/>
            <person name="Kogle M.E."/>
            <person name="Kuo A."/>
            <person name="Riley R."/>
            <person name="Clum A."/>
            <person name="Nolan M."/>
            <person name="Lipzen A."/>
            <person name="Salamov A."/>
            <person name="Henrissat B."/>
            <person name="Wiebenga A."/>
            <person name="De vries R.P."/>
            <person name="Grigoriev I.V."/>
            <person name="Mortensen U.H."/>
            <person name="Andersen M.R."/>
            <person name="Baker S.E."/>
        </authorList>
    </citation>
    <scope>NUCLEOTIDE SEQUENCE</scope>
    <source>
        <strain evidence="5">CBS 122712</strain>
    </source>
</reference>
<feature type="transmembrane region" description="Helical" evidence="3">
    <location>
        <begin position="165"/>
        <end position="185"/>
    </location>
</feature>
<feature type="transmembrane region" description="Helical" evidence="3">
    <location>
        <begin position="224"/>
        <end position="245"/>
    </location>
</feature>
<evidence type="ECO:0000256" key="3">
    <source>
        <dbReference type="SAM" id="Phobius"/>
    </source>
</evidence>
<dbReference type="OrthoDB" id="6499973at2759"/>
<dbReference type="AlphaFoldDB" id="A0A317VD62"/>
<dbReference type="GeneID" id="37053392"/>
<feature type="transmembrane region" description="Helical" evidence="3">
    <location>
        <begin position="378"/>
        <end position="397"/>
    </location>
</feature>
<feature type="transmembrane region" description="Helical" evidence="3">
    <location>
        <begin position="348"/>
        <end position="366"/>
    </location>
</feature>
<dbReference type="RefSeq" id="XP_025387192.1">
    <property type="nucleotide sequence ID" value="XM_025531430.1"/>
</dbReference>
<keyword evidence="3" id="KW-0472">Membrane</keyword>
<protein>
    <submittedName>
        <fullName evidence="5">MFS monocarboxylate transporter</fullName>
    </submittedName>
</protein>
<dbReference type="PANTHER" id="PTHR11360:SF284">
    <property type="entry name" value="EG:103B4.3 PROTEIN-RELATED"/>
    <property type="match status" value="1"/>
</dbReference>
<evidence type="ECO:0000256" key="2">
    <source>
        <dbReference type="ARBA" id="ARBA00006727"/>
    </source>
</evidence>
<name>A0A317VD62_ASPEC</name>
<dbReference type="Pfam" id="PF07690">
    <property type="entry name" value="MFS_1"/>
    <property type="match status" value="1"/>
</dbReference>
<feature type="transmembrane region" description="Helical" evidence="3">
    <location>
        <begin position="192"/>
        <end position="212"/>
    </location>
</feature>
<gene>
    <name evidence="5" type="ORF">BO83DRAFT_379139</name>
</gene>
<dbReference type="SUPFAM" id="SSF103473">
    <property type="entry name" value="MFS general substrate transporter"/>
    <property type="match status" value="1"/>
</dbReference>
<dbReference type="InterPro" id="IPR020846">
    <property type="entry name" value="MFS_dom"/>
</dbReference>
<feature type="transmembrane region" description="Helical" evidence="3">
    <location>
        <begin position="449"/>
        <end position="472"/>
    </location>
</feature>
<sequence length="488" mass="51954">MSASITARSAVSEDEINLASTMPGLTAISIVSTTNAPHPLPPEILSKPRDLLPFVRKSTIIVAASFVIIFTCCGLNFAWGVYQALYESLARKPGTPFTGASPAEIDLIGTISVSLMTIGGPFAVAWAKRFSPRLVSFAGGFVFGLSLILASFGTKLWHFELTQGLLNGIGTCLCYMIPVTIAPTWFTHHRGLAMGIILSGTGVGGLVWAPALTSCVNALEFRNTLRLTGGLSFALVAVASGAMAWEPASQRRIAIENASRTSRVDGVLNVPLVDWRVARTRRFMAQALGAIFQAAAYYTPVFFYASYAQSLGYSTTASSNFIALSNACNAVGKIVIGHVADRLGRLNALLLTTCLSAIATVAFWLPSTLTGQTTQSQGLFITFTILYGTFASAYVSLFPTSLVELFGVQNFASVNGVLYMVRGMATMVGTPVGGVLVRSAANALTPKAYENMSVLVSALLFAATAAIVWVRLEAMIGPDGHMLWKWRQ</sequence>
<feature type="transmembrane region" description="Helical" evidence="3">
    <location>
        <begin position="134"/>
        <end position="153"/>
    </location>
</feature>
<dbReference type="InterPro" id="IPR011701">
    <property type="entry name" value="MFS"/>
</dbReference>
<feature type="transmembrane region" description="Helical" evidence="3">
    <location>
        <begin position="283"/>
        <end position="305"/>
    </location>
</feature>
<keyword evidence="6" id="KW-1185">Reference proteome</keyword>
<dbReference type="VEuPathDB" id="FungiDB:BO83DRAFT_379139"/>
<keyword evidence="3" id="KW-0812">Transmembrane</keyword>
<organism evidence="5 6">
    <name type="scientific">Aspergillus eucalypticola (strain CBS 122712 / IBT 29274)</name>
    <dbReference type="NCBI Taxonomy" id="1448314"/>
    <lineage>
        <taxon>Eukaryota</taxon>
        <taxon>Fungi</taxon>
        <taxon>Dikarya</taxon>
        <taxon>Ascomycota</taxon>
        <taxon>Pezizomycotina</taxon>
        <taxon>Eurotiomycetes</taxon>
        <taxon>Eurotiomycetidae</taxon>
        <taxon>Eurotiales</taxon>
        <taxon>Aspergillaceae</taxon>
        <taxon>Aspergillus</taxon>
        <taxon>Aspergillus subgen. Circumdati</taxon>
    </lineage>
</organism>
<evidence type="ECO:0000313" key="6">
    <source>
        <dbReference type="Proteomes" id="UP000246171"/>
    </source>
</evidence>
<accession>A0A317VD62</accession>
<dbReference type="GO" id="GO:0022857">
    <property type="term" value="F:transmembrane transporter activity"/>
    <property type="evidence" value="ECO:0007669"/>
    <property type="project" value="InterPro"/>
</dbReference>
<feature type="transmembrane region" description="Helical" evidence="3">
    <location>
        <begin position="417"/>
        <end position="437"/>
    </location>
</feature>
<dbReference type="EMBL" id="MSFU01000015">
    <property type="protein sequence ID" value="PWY71201.1"/>
    <property type="molecule type" value="Genomic_DNA"/>
</dbReference>